<dbReference type="RefSeq" id="WP_111063345.1">
    <property type="nucleotide sequence ID" value="NZ_JBHUCU010000007.1"/>
</dbReference>
<dbReference type="PANTHER" id="PTHR43833:SF5">
    <property type="entry name" value="TRK SYSTEM POTASSIUM UPTAKE PROTEIN TRKA"/>
    <property type="match status" value="1"/>
</dbReference>
<dbReference type="InterPro" id="IPR036721">
    <property type="entry name" value="RCK_C_sf"/>
</dbReference>
<dbReference type="PROSITE" id="PS51202">
    <property type="entry name" value="RCK_C"/>
    <property type="match status" value="2"/>
</dbReference>
<proteinExistence type="predicted"/>
<dbReference type="PROSITE" id="PS51201">
    <property type="entry name" value="RCK_N"/>
    <property type="match status" value="2"/>
</dbReference>
<evidence type="ECO:0000256" key="3">
    <source>
        <dbReference type="ARBA" id="ARBA00022538"/>
    </source>
</evidence>
<keyword evidence="6" id="KW-0406">Ion transport</keyword>
<dbReference type="EMBL" id="QKSB01000006">
    <property type="protein sequence ID" value="PZE16736.1"/>
    <property type="molecule type" value="Genomic_DNA"/>
</dbReference>
<dbReference type="SUPFAM" id="SSF51735">
    <property type="entry name" value="NAD(P)-binding Rossmann-fold domains"/>
    <property type="match status" value="2"/>
</dbReference>
<evidence type="ECO:0000256" key="6">
    <source>
        <dbReference type="ARBA" id="ARBA00023065"/>
    </source>
</evidence>
<dbReference type="NCBIfam" id="NF007039">
    <property type="entry name" value="PRK09496.3-2"/>
    <property type="match status" value="1"/>
</dbReference>
<dbReference type="Gene3D" id="3.40.50.720">
    <property type="entry name" value="NAD(P)-binding Rossmann-like Domain"/>
    <property type="match status" value="2"/>
</dbReference>
<protein>
    <recommendedName>
        <fullName evidence="1">Trk system potassium uptake protein TrkA</fullName>
    </recommendedName>
</protein>
<dbReference type="GO" id="GO:0005886">
    <property type="term" value="C:plasma membrane"/>
    <property type="evidence" value="ECO:0007669"/>
    <property type="project" value="InterPro"/>
</dbReference>
<evidence type="ECO:0000256" key="1">
    <source>
        <dbReference type="ARBA" id="ARBA00017378"/>
    </source>
</evidence>
<dbReference type="NCBIfam" id="NF007032">
    <property type="entry name" value="PRK09496.1-4"/>
    <property type="match status" value="1"/>
</dbReference>
<reference evidence="9 10" key="1">
    <citation type="submission" date="2018-06" db="EMBL/GenBank/DDBJ databases">
        <title>The draft genome sequence of Crocinitomix sp. SM1701.</title>
        <authorList>
            <person name="Zhang X."/>
        </authorList>
    </citation>
    <scope>NUCLEOTIDE SEQUENCE [LARGE SCALE GENOMIC DNA]</scope>
    <source>
        <strain evidence="9 10">SM1701</strain>
    </source>
</reference>
<dbReference type="InterPro" id="IPR006036">
    <property type="entry name" value="K_uptake_TrkA"/>
</dbReference>
<feature type="domain" description="RCK C-terminal" evidence="8">
    <location>
        <begin position="141"/>
        <end position="225"/>
    </location>
</feature>
<comment type="caution">
    <text evidence="9">The sequence shown here is derived from an EMBL/GenBank/DDBJ whole genome shotgun (WGS) entry which is preliminary data.</text>
</comment>
<evidence type="ECO:0000256" key="5">
    <source>
        <dbReference type="ARBA" id="ARBA00023027"/>
    </source>
</evidence>
<dbReference type="PRINTS" id="PR00335">
    <property type="entry name" value="KUPTAKETRKA"/>
</dbReference>
<dbReference type="GO" id="GO:0015079">
    <property type="term" value="F:potassium ion transmembrane transporter activity"/>
    <property type="evidence" value="ECO:0007669"/>
    <property type="project" value="InterPro"/>
</dbReference>
<evidence type="ECO:0000313" key="10">
    <source>
        <dbReference type="Proteomes" id="UP000249248"/>
    </source>
</evidence>
<dbReference type="OrthoDB" id="9775180at2"/>
<dbReference type="NCBIfam" id="NF007038">
    <property type="entry name" value="PRK09496.2-6"/>
    <property type="match status" value="1"/>
</dbReference>
<dbReference type="NCBIfam" id="NF007031">
    <property type="entry name" value="PRK09496.1-2"/>
    <property type="match status" value="1"/>
</dbReference>
<evidence type="ECO:0000259" key="7">
    <source>
        <dbReference type="PROSITE" id="PS51201"/>
    </source>
</evidence>
<name>A0A2W1NFE1_9FLAO</name>
<keyword evidence="10" id="KW-1185">Reference proteome</keyword>
<dbReference type="Proteomes" id="UP000249248">
    <property type="component" value="Unassembled WGS sequence"/>
</dbReference>
<sequence>MKIIITGGGDVGFHLAKMLSGESQDIYLIDENKKRLNYIGTHLDVYTIEGDATSIHILKEAKVEQADLVIAVTSSEETNILVSILAKQFGAKRTIARINNQELLMEENAALYKKLGIDDLISPVQLAAKEIKRLVKRSAFTDNLEFENGKLSVIGITIGADSPLKNKTIIESAHLNPNLTFKPIALHRKEHTIIVRSNTQILANDILYFITSPESIDLIMNICDKKCFDIKDIMILGGSSIGLATASLLEKDYRVILIEKNAERCSFLAGKLKNTLVVNIDGRDVKALEEEGLGDMDAFVAVTADSESNIMSSLVAKNHNVKKTIARVENIDYIHLSQNIGIDTLINKKIIAASNIFKYIRKGEINAMGSLHGVDAEIIEFNVKANSKVTKKTINRLKFPRTANIAGVIRNEFGFIPFGDFQLKEGDKAVVFSLTESIHKIENFFS</sequence>
<dbReference type="PANTHER" id="PTHR43833">
    <property type="entry name" value="POTASSIUM CHANNEL PROTEIN 2-RELATED-RELATED"/>
    <property type="match status" value="1"/>
</dbReference>
<feature type="domain" description="RCK C-terminal" evidence="8">
    <location>
        <begin position="366"/>
        <end position="446"/>
    </location>
</feature>
<evidence type="ECO:0000313" key="9">
    <source>
        <dbReference type="EMBL" id="PZE16736.1"/>
    </source>
</evidence>
<evidence type="ECO:0000256" key="2">
    <source>
        <dbReference type="ARBA" id="ARBA00022448"/>
    </source>
</evidence>
<dbReference type="Pfam" id="PF02080">
    <property type="entry name" value="TrkA_C"/>
    <property type="match status" value="2"/>
</dbReference>
<keyword evidence="4" id="KW-0630">Potassium</keyword>
<accession>A0A2W1NFE1</accession>
<dbReference type="InterPro" id="IPR003148">
    <property type="entry name" value="RCK_N"/>
</dbReference>
<keyword evidence="3" id="KW-0633">Potassium transport</keyword>
<organism evidence="9 10">
    <name type="scientific">Putridiphycobacter roseus</name>
    <dbReference type="NCBI Taxonomy" id="2219161"/>
    <lineage>
        <taxon>Bacteria</taxon>
        <taxon>Pseudomonadati</taxon>
        <taxon>Bacteroidota</taxon>
        <taxon>Flavobacteriia</taxon>
        <taxon>Flavobacteriales</taxon>
        <taxon>Crocinitomicaceae</taxon>
        <taxon>Putridiphycobacter</taxon>
    </lineage>
</organism>
<gene>
    <name evidence="9" type="ORF">DNU06_10775</name>
</gene>
<keyword evidence="5" id="KW-0520">NAD</keyword>
<dbReference type="InterPro" id="IPR006037">
    <property type="entry name" value="RCK_C"/>
</dbReference>
<dbReference type="InterPro" id="IPR050721">
    <property type="entry name" value="Trk_Ktr_HKT_K-transport"/>
</dbReference>
<feature type="domain" description="RCK N-terminal" evidence="7">
    <location>
        <begin position="230"/>
        <end position="346"/>
    </location>
</feature>
<dbReference type="AlphaFoldDB" id="A0A2W1NFE1"/>
<dbReference type="InterPro" id="IPR036291">
    <property type="entry name" value="NAD(P)-bd_dom_sf"/>
</dbReference>
<evidence type="ECO:0000259" key="8">
    <source>
        <dbReference type="PROSITE" id="PS51202"/>
    </source>
</evidence>
<feature type="domain" description="RCK N-terminal" evidence="7">
    <location>
        <begin position="1"/>
        <end position="121"/>
    </location>
</feature>
<dbReference type="Gene3D" id="3.30.70.1450">
    <property type="entry name" value="Regulator of K+ conductance, C-terminal domain"/>
    <property type="match status" value="2"/>
</dbReference>
<evidence type="ECO:0000256" key="4">
    <source>
        <dbReference type="ARBA" id="ARBA00022958"/>
    </source>
</evidence>
<dbReference type="Pfam" id="PF02254">
    <property type="entry name" value="TrkA_N"/>
    <property type="match status" value="2"/>
</dbReference>
<keyword evidence="2" id="KW-0813">Transport</keyword>
<dbReference type="SUPFAM" id="SSF116726">
    <property type="entry name" value="TrkA C-terminal domain-like"/>
    <property type="match status" value="2"/>
</dbReference>